<proteinExistence type="predicted"/>
<dbReference type="EMBL" id="JAPFFF010000007">
    <property type="protein sequence ID" value="KAK8886779.1"/>
    <property type="molecule type" value="Genomic_DNA"/>
</dbReference>
<evidence type="ECO:0000313" key="2">
    <source>
        <dbReference type="EMBL" id="KAK8886779.1"/>
    </source>
</evidence>
<gene>
    <name evidence="2" type="ORF">M9Y10_042249</name>
</gene>
<keyword evidence="3" id="KW-1185">Reference proteome</keyword>
<dbReference type="Proteomes" id="UP001470230">
    <property type="component" value="Unassembled WGS sequence"/>
</dbReference>
<comment type="caution">
    <text evidence="2">The sequence shown here is derived from an EMBL/GenBank/DDBJ whole genome shotgun (WGS) entry which is preliminary data.</text>
</comment>
<accession>A0ABR2K6T6</accession>
<sequence length="103" mass="12131">MLYDPEFPFDDQAINNQDTTENSQQTENSKQSKFNPETQKYYLNFNGEYQHVPMISSRNIVLENKEGLPNFIVRKMDLNLYEIECSQILDPLSVFTRAFQQSL</sequence>
<evidence type="ECO:0000313" key="3">
    <source>
        <dbReference type="Proteomes" id="UP001470230"/>
    </source>
</evidence>
<feature type="compositionally biased region" description="Polar residues" evidence="1">
    <location>
        <begin position="13"/>
        <end position="37"/>
    </location>
</feature>
<feature type="region of interest" description="Disordered" evidence="1">
    <location>
        <begin position="1"/>
        <end position="37"/>
    </location>
</feature>
<name>A0ABR2K6T6_9EUKA</name>
<organism evidence="2 3">
    <name type="scientific">Tritrichomonas musculus</name>
    <dbReference type="NCBI Taxonomy" id="1915356"/>
    <lineage>
        <taxon>Eukaryota</taxon>
        <taxon>Metamonada</taxon>
        <taxon>Parabasalia</taxon>
        <taxon>Tritrichomonadida</taxon>
        <taxon>Tritrichomonadidae</taxon>
        <taxon>Tritrichomonas</taxon>
    </lineage>
</organism>
<evidence type="ECO:0000256" key="1">
    <source>
        <dbReference type="SAM" id="MobiDB-lite"/>
    </source>
</evidence>
<reference evidence="2 3" key="1">
    <citation type="submission" date="2024-04" db="EMBL/GenBank/DDBJ databases">
        <title>Tritrichomonas musculus Genome.</title>
        <authorList>
            <person name="Alves-Ferreira E."/>
            <person name="Grigg M."/>
            <person name="Lorenzi H."/>
            <person name="Galac M."/>
        </authorList>
    </citation>
    <scope>NUCLEOTIDE SEQUENCE [LARGE SCALE GENOMIC DNA]</scope>
    <source>
        <strain evidence="2 3">EAF2021</strain>
    </source>
</reference>
<protein>
    <submittedName>
        <fullName evidence="2">Uncharacterized protein</fullName>
    </submittedName>
</protein>